<comment type="function">
    <text evidence="11">Required for proper folding and/or the stability of a subset of proteins in the endoplasmic reticulum. Component of glycosylphosphatidylinositol-mannosyltransferase 1 which transfers the first of the 4 mannoses in the GPI-anchor precursors during GPI-anchor biosynthesis. Probably acts by stabilizing the mannosyltransferase GPI14.</text>
</comment>
<dbReference type="InterPro" id="IPR013233">
    <property type="entry name" value="PIG-X/PBN1"/>
</dbReference>
<keyword evidence="9 11" id="KW-0472">Membrane</keyword>
<dbReference type="GO" id="GO:1990529">
    <property type="term" value="C:glycosylphosphatidylinositol-mannosyltransferase I complex"/>
    <property type="evidence" value="ECO:0007669"/>
    <property type="project" value="TreeGrafter"/>
</dbReference>
<keyword evidence="8 11" id="KW-1133">Transmembrane helix</keyword>
<comment type="similarity">
    <text evidence="3 11">Belongs to the PIGX family.</text>
</comment>
<comment type="subcellular location">
    <subcellularLocation>
        <location evidence="11">Endoplasmic reticulum membrane</location>
        <topology evidence="11">Single-pass membrane protein</topology>
    </subcellularLocation>
    <subcellularLocation>
        <location evidence="1">Endoplasmic reticulum membrane</location>
        <topology evidence="1">Single-pass type III membrane protein</topology>
    </subcellularLocation>
</comment>
<protein>
    <recommendedName>
        <fullName evidence="4 11">Protein PBN1</fullName>
    </recommendedName>
</protein>
<evidence type="ECO:0000256" key="9">
    <source>
        <dbReference type="ARBA" id="ARBA00023136"/>
    </source>
</evidence>
<dbReference type="EMBL" id="JAULSW010000010">
    <property type="protein sequence ID" value="KAK3368189.1"/>
    <property type="molecule type" value="Genomic_DNA"/>
</dbReference>
<dbReference type="SMART" id="SM00780">
    <property type="entry name" value="PIG-X"/>
    <property type="match status" value="1"/>
</dbReference>
<evidence type="ECO:0000256" key="6">
    <source>
        <dbReference type="ARBA" id="ARBA00022692"/>
    </source>
</evidence>
<evidence type="ECO:0000313" key="13">
    <source>
        <dbReference type="Proteomes" id="UP001285441"/>
    </source>
</evidence>
<organism evidence="12 13">
    <name type="scientific">Podospora didyma</name>
    <dbReference type="NCBI Taxonomy" id="330526"/>
    <lineage>
        <taxon>Eukaryota</taxon>
        <taxon>Fungi</taxon>
        <taxon>Dikarya</taxon>
        <taxon>Ascomycota</taxon>
        <taxon>Pezizomycotina</taxon>
        <taxon>Sordariomycetes</taxon>
        <taxon>Sordariomycetidae</taxon>
        <taxon>Sordariales</taxon>
        <taxon>Podosporaceae</taxon>
        <taxon>Podospora</taxon>
    </lineage>
</organism>
<dbReference type="PANTHER" id="PTHR28533">
    <property type="entry name" value="PROTEIN PBN1"/>
    <property type="match status" value="1"/>
</dbReference>
<feature type="transmembrane region" description="Helical" evidence="11">
    <location>
        <begin position="469"/>
        <end position="490"/>
    </location>
</feature>
<name>A0AAE0N3M5_9PEZI</name>
<keyword evidence="13" id="KW-1185">Reference proteome</keyword>
<comment type="caution">
    <text evidence="12">The sequence shown here is derived from an EMBL/GenBank/DDBJ whole genome shotgun (WGS) entry which is preliminary data.</text>
</comment>
<comment type="pathway">
    <text evidence="2 11">Glycolipid biosynthesis; glycosylphosphatidylinositol-anchor biosynthesis.</text>
</comment>
<dbReference type="Pfam" id="PF08320">
    <property type="entry name" value="PIG-X"/>
    <property type="match status" value="1"/>
</dbReference>
<reference evidence="12" key="1">
    <citation type="journal article" date="2023" name="Mol. Phylogenet. Evol.">
        <title>Genome-scale phylogeny and comparative genomics of the fungal order Sordariales.</title>
        <authorList>
            <person name="Hensen N."/>
            <person name="Bonometti L."/>
            <person name="Westerberg I."/>
            <person name="Brannstrom I.O."/>
            <person name="Guillou S."/>
            <person name="Cros-Aarteil S."/>
            <person name="Calhoun S."/>
            <person name="Haridas S."/>
            <person name="Kuo A."/>
            <person name="Mondo S."/>
            <person name="Pangilinan J."/>
            <person name="Riley R."/>
            <person name="LaButti K."/>
            <person name="Andreopoulos B."/>
            <person name="Lipzen A."/>
            <person name="Chen C."/>
            <person name="Yan M."/>
            <person name="Daum C."/>
            <person name="Ng V."/>
            <person name="Clum A."/>
            <person name="Steindorff A."/>
            <person name="Ohm R.A."/>
            <person name="Martin F."/>
            <person name="Silar P."/>
            <person name="Natvig D.O."/>
            <person name="Lalanne C."/>
            <person name="Gautier V."/>
            <person name="Ament-Velasquez S.L."/>
            <person name="Kruys A."/>
            <person name="Hutchinson M.I."/>
            <person name="Powell A.J."/>
            <person name="Barry K."/>
            <person name="Miller A.N."/>
            <person name="Grigoriev I.V."/>
            <person name="Debuchy R."/>
            <person name="Gladieux P."/>
            <person name="Hiltunen Thoren M."/>
            <person name="Johannesson H."/>
        </authorList>
    </citation>
    <scope>NUCLEOTIDE SEQUENCE</scope>
    <source>
        <strain evidence="12">CBS 232.78</strain>
    </source>
</reference>
<evidence type="ECO:0000256" key="10">
    <source>
        <dbReference type="ARBA" id="ARBA00023180"/>
    </source>
</evidence>
<keyword evidence="6 11" id="KW-0812">Transmembrane</keyword>
<dbReference type="PANTHER" id="PTHR28533:SF1">
    <property type="entry name" value="PROTEIN PBN1"/>
    <property type="match status" value="1"/>
</dbReference>
<accession>A0AAE0N3M5</accession>
<evidence type="ECO:0000256" key="11">
    <source>
        <dbReference type="RuleBase" id="RU366056"/>
    </source>
</evidence>
<proteinExistence type="inferred from homology"/>
<dbReference type="GO" id="GO:0005789">
    <property type="term" value="C:endoplasmic reticulum membrane"/>
    <property type="evidence" value="ECO:0007669"/>
    <property type="project" value="UniProtKB-SubCell"/>
</dbReference>
<evidence type="ECO:0000256" key="5">
    <source>
        <dbReference type="ARBA" id="ARBA00022502"/>
    </source>
</evidence>
<evidence type="ECO:0000256" key="8">
    <source>
        <dbReference type="ARBA" id="ARBA00022989"/>
    </source>
</evidence>
<dbReference type="GO" id="GO:0006506">
    <property type="term" value="P:GPI anchor biosynthetic process"/>
    <property type="evidence" value="ECO:0007669"/>
    <property type="project" value="UniProtKB-KW"/>
</dbReference>
<evidence type="ECO:0000256" key="1">
    <source>
        <dbReference type="ARBA" id="ARBA00004643"/>
    </source>
</evidence>
<gene>
    <name evidence="12" type="ORF">B0H63DRAFT_487957</name>
</gene>
<reference evidence="12" key="2">
    <citation type="submission" date="2023-06" db="EMBL/GenBank/DDBJ databases">
        <authorList>
            <consortium name="Lawrence Berkeley National Laboratory"/>
            <person name="Haridas S."/>
            <person name="Hensen N."/>
            <person name="Bonometti L."/>
            <person name="Westerberg I."/>
            <person name="Brannstrom I.O."/>
            <person name="Guillou S."/>
            <person name="Cros-Aarteil S."/>
            <person name="Calhoun S."/>
            <person name="Kuo A."/>
            <person name="Mondo S."/>
            <person name="Pangilinan J."/>
            <person name="Riley R."/>
            <person name="LaButti K."/>
            <person name="Andreopoulos B."/>
            <person name="Lipzen A."/>
            <person name="Chen C."/>
            <person name="Yanf M."/>
            <person name="Daum C."/>
            <person name="Ng V."/>
            <person name="Clum A."/>
            <person name="Steindorff A."/>
            <person name="Ohm R."/>
            <person name="Martin F."/>
            <person name="Silar P."/>
            <person name="Natvig D."/>
            <person name="Lalanne C."/>
            <person name="Gautier V."/>
            <person name="Ament-velasquez S.L."/>
            <person name="Kruys A."/>
            <person name="Hutchinson M.I."/>
            <person name="Powell A.J."/>
            <person name="Barry K."/>
            <person name="Miller A.N."/>
            <person name="Grigoriev I.V."/>
            <person name="Debuchy R."/>
            <person name="Gladieux P."/>
            <person name="Thoren M.H."/>
            <person name="Johannesson H."/>
        </authorList>
    </citation>
    <scope>NUCLEOTIDE SEQUENCE</scope>
    <source>
        <strain evidence="12">CBS 232.78</strain>
    </source>
</reference>
<evidence type="ECO:0000256" key="7">
    <source>
        <dbReference type="ARBA" id="ARBA00022824"/>
    </source>
</evidence>
<keyword evidence="10" id="KW-0325">Glycoprotein</keyword>
<evidence type="ECO:0000256" key="2">
    <source>
        <dbReference type="ARBA" id="ARBA00004687"/>
    </source>
</evidence>
<evidence type="ECO:0000256" key="3">
    <source>
        <dbReference type="ARBA" id="ARBA00010345"/>
    </source>
</evidence>
<evidence type="ECO:0000313" key="12">
    <source>
        <dbReference type="EMBL" id="KAK3368189.1"/>
    </source>
</evidence>
<dbReference type="Proteomes" id="UP001285441">
    <property type="component" value="Unassembled WGS sequence"/>
</dbReference>
<sequence length="513" mass="57050">MRERITFIQKLGDSLEPSALKVTGSGISGPEVRAVREDRLTLALDELPTELHTLLKGVHELHIRWVSPIAFETVSPLLARLPPGLHLFYTPGRTSDTTTSDNLCPALVKTFGNIACLTPAESFTALQNDRFSHSTTFQYFQPLESLSHFFSYAKGQLCPASDSSCATRLDSLTQASSLDVSYDTISHTLKITALWPYQRQAIQATARSQIRTEVGVLSSEIPPSIEPHELGISGLLTVLGQDSKPSATMFTFPSRHRDAQSGFSTKFLEPTGLHPTLQIQLDSNRPPSDDSYCSAHAYFTLPRGVFADKYQLADDLFLASKNLTALRYISQPVDLEAPEYVMKQWGSAVLLELSPPPSSEKAQPWTAEIPLHLRYLSPAQGGYANIEVPYPAVFWACAAEEGTLFPNNPFERVNLGYDGLFGPRTVFWHVDPHPQQQQQQQQQQEQKGSVVRATNTIRVPVLDLDKAQWVNVVTAITVLLGFGWVAWKLFSVYSRSGHQRVVSSEPNKDKKWQ</sequence>
<keyword evidence="7 11" id="KW-0256">Endoplasmic reticulum</keyword>
<dbReference type="GO" id="GO:0000030">
    <property type="term" value="F:mannosyltransferase activity"/>
    <property type="evidence" value="ECO:0007669"/>
    <property type="project" value="TreeGrafter"/>
</dbReference>
<dbReference type="AlphaFoldDB" id="A0AAE0N3M5"/>
<dbReference type="InterPro" id="IPR042322">
    <property type="entry name" value="Pbn1"/>
</dbReference>
<keyword evidence="5 11" id="KW-0337">GPI-anchor biosynthesis</keyword>
<evidence type="ECO:0000256" key="4">
    <source>
        <dbReference type="ARBA" id="ARBA00020410"/>
    </source>
</evidence>